<dbReference type="HAMAP" id="MF_00406">
    <property type="entry name" value="FabZ"/>
    <property type="match status" value="1"/>
</dbReference>
<dbReference type="Pfam" id="PF07977">
    <property type="entry name" value="FabA"/>
    <property type="match status" value="1"/>
</dbReference>
<feature type="active site" evidence="8">
    <location>
        <position position="64"/>
    </location>
</feature>
<gene>
    <name evidence="8" type="primary">fabZ</name>
    <name evidence="9" type="ordered locus">TGRD_599</name>
</gene>
<accession>B1H0R0</accession>
<dbReference type="AlphaFoldDB" id="B1H0R0"/>
<comment type="function">
    <text evidence="7 8">Involved in unsaturated fatty acids biosynthesis. Catalyzes the dehydration of short chain beta-hydroxyacyl-ACPs and long chain saturated and unsaturated beta-hydroxyacyl-ACPs.</text>
</comment>
<dbReference type="PATRIC" id="fig|471821.5.peg.1011"/>
<sequence length="159" mass="17860">MDNNIKNTKSTGTEKILSTEEILKCIPHRYPFLLIDKVKINTTDLSKVVGYKCVSGNENFFQGHFPGMPIMPGVLILEAMAQTSCVMFLSRPEMKGCLAYFMSIGNAKFRRPVKPGDILELCVEVLKDSGRRGKMKGRAHVDEKLVAEAEFSFIIVDRE</sequence>
<keyword evidence="6 8" id="KW-0456">Lyase</keyword>
<dbReference type="OrthoDB" id="9772788at2"/>
<organism evidence="9 10">
    <name type="scientific">Endomicrobium trichonymphae</name>
    <dbReference type="NCBI Taxonomy" id="1408204"/>
    <lineage>
        <taxon>Bacteria</taxon>
        <taxon>Pseudomonadati</taxon>
        <taxon>Elusimicrobiota</taxon>
        <taxon>Endomicrobiia</taxon>
        <taxon>Endomicrobiales</taxon>
        <taxon>Endomicrobiaceae</taxon>
        <taxon>Candidatus Endomicrobiellum</taxon>
    </lineage>
</organism>
<evidence type="ECO:0000256" key="7">
    <source>
        <dbReference type="ARBA" id="ARBA00025049"/>
    </source>
</evidence>
<dbReference type="GO" id="GO:0005737">
    <property type="term" value="C:cytoplasm"/>
    <property type="evidence" value="ECO:0007669"/>
    <property type="project" value="UniProtKB-SubCell"/>
</dbReference>
<dbReference type="InterPro" id="IPR013114">
    <property type="entry name" value="FabA_FabZ"/>
</dbReference>
<evidence type="ECO:0000313" key="9">
    <source>
        <dbReference type="EMBL" id="BAG14092.1"/>
    </source>
</evidence>
<evidence type="ECO:0000256" key="3">
    <source>
        <dbReference type="ARBA" id="ARBA00022516"/>
    </source>
</evidence>
<evidence type="ECO:0000256" key="8">
    <source>
        <dbReference type="HAMAP-Rule" id="MF_00406"/>
    </source>
</evidence>
<dbReference type="GO" id="GO:0006633">
    <property type="term" value="P:fatty acid biosynthetic process"/>
    <property type="evidence" value="ECO:0007669"/>
    <property type="project" value="UniProtKB-UniRule"/>
</dbReference>
<dbReference type="Gene3D" id="3.10.129.10">
    <property type="entry name" value="Hotdog Thioesterase"/>
    <property type="match status" value="1"/>
</dbReference>
<reference evidence="10" key="1">
    <citation type="journal article" date="2008" name="Proc. Natl. Acad. Sci. U.S.A.">
        <title>Complete genome of the uncultured termite group 1 bacteria in a single host protist cell.</title>
        <authorList>
            <person name="Hongoh Y."/>
            <person name="Sharma V.K."/>
            <person name="Prakash T."/>
            <person name="Noda S."/>
            <person name="Taylor T.D."/>
            <person name="Kudo T."/>
            <person name="Sakaki Y."/>
            <person name="Toyoda A."/>
            <person name="Hattori M."/>
            <person name="Ohkuma M."/>
        </authorList>
    </citation>
    <scope>NUCLEOTIDE SEQUENCE [LARGE SCALE GENOMIC DNA]</scope>
    <source>
        <strain evidence="10">Rs-D17 genomovar Ri2008</strain>
    </source>
</reference>
<dbReference type="InterPro" id="IPR010084">
    <property type="entry name" value="FabZ"/>
</dbReference>
<accession>A0A1C9ZYK6</accession>
<keyword evidence="3 8" id="KW-0444">Lipid biosynthesis</keyword>
<keyword evidence="2 8" id="KW-0963">Cytoplasm</keyword>
<dbReference type="NCBIfam" id="TIGR01750">
    <property type="entry name" value="fabZ"/>
    <property type="match status" value="1"/>
</dbReference>
<keyword evidence="4 8" id="KW-0441">Lipid A biosynthesis</keyword>
<dbReference type="KEGG" id="eti:RSTT_571"/>
<keyword evidence="5 8" id="KW-0443">Lipid metabolism</keyword>
<dbReference type="EC" id="4.2.1.59" evidence="8"/>
<evidence type="ECO:0000256" key="6">
    <source>
        <dbReference type="ARBA" id="ARBA00023239"/>
    </source>
</evidence>
<dbReference type="GO" id="GO:0016020">
    <property type="term" value="C:membrane"/>
    <property type="evidence" value="ECO:0007669"/>
    <property type="project" value="GOC"/>
</dbReference>
<evidence type="ECO:0000313" key="10">
    <source>
        <dbReference type="Proteomes" id="UP000001691"/>
    </source>
</evidence>
<evidence type="ECO:0000256" key="4">
    <source>
        <dbReference type="ARBA" id="ARBA00022556"/>
    </source>
</evidence>
<evidence type="ECO:0000256" key="1">
    <source>
        <dbReference type="ARBA" id="ARBA00004496"/>
    </source>
</evidence>
<keyword evidence="10" id="KW-1185">Reference proteome</keyword>
<dbReference type="NCBIfam" id="NF000582">
    <property type="entry name" value="PRK00006.1"/>
    <property type="match status" value="1"/>
</dbReference>
<dbReference type="HOGENOM" id="CLU_078912_3_0_0"/>
<name>B1H0R0_ENDTX</name>
<evidence type="ECO:0000256" key="2">
    <source>
        <dbReference type="ARBA" id="ARBA00022490"/>
    </source>
</evidence>
<protein>
    <recommendedName>
        <fullName evidence="8">3-hydroxyacyl-[acyl-carrier-protein] dehydratase FabZ</fullName>
        <ecNumber evidence="8">4.2.1.59</ecNumber>
    </recommendedName>
    <alternativeName>
        <fullName evidence="8">(3R)-hydroxymyristoyl-[acyl-carrier-protein] dehydratase</fullName>
        <shortName evidence="8">(3R)-hydroxymyristoyl-ACP dehydrase</shortName>
    </alternativeName>
    <alternativeName>
        <fullName evidence="8">Beta-hydroxyacyl-ACP dehydratase</fullName>
    </alternativeName>
</protein>
<dbReference type="SUPFAM" id="SSF54637">
    <property type="entry name" value="Thioesterase/thiol ester dehydrase-isomerase"/>
    <property type="match status" value="1"/>
</dbReference>
<comment type="subcellular location">
    <subcellularLocation>
        <location evidence="1 8">Cytoplasm</location>
    </subcellularLocation>
</comment>
<dbReference type="PANTHER" id="PTHR30272">
    <property type="entry name" value="3-HYDROXYACYL-[ACYL-CARRIER-PROTEIN] DEHYDRATASE"/>
    <property type="match status" value="1"/>
</dbReference>
<dbReference type="GO" id="GO:0009245">
    <property type="term" value="P:lipid A biosynthetic process"/>
    <property type="evidence" value="ECO:0007669"/>
    <property type="project" value="UniProtKB-UniRule"/>
</dbReference>
<dbReference type="InterPro" id="IPR029069">
    <property type="entry name" value="HotDog_dom_sf"/>
</dbReference>
<dbReference type="CDD" id="cd01288">
    <property type="entry name" value="FabZ"/>
    <property type="match status" value="1"/>
</dbReference>
<comment type="similarity">
    <text evidence="8">Belongs to the thioester dehydratase family. FabZ subfamily.</text>
</comment>
<dbReference type="PANTHER" id="PTHR30272:SF1">
    <property type="entry name" value="3-HYDROXYACYL-[ACYL-CARRIER-PROTEIN] DEHYDRATASE"/>
    <property type="match status" value="1"/>
</dbReference>
<dbReference type="KEGG" id="rsd:TGRD_599"/>
<evidence type="ECO:0000256" key="5">
    <source>
        <dbReference type="ARBA" id="ARBA00023098"/>
    </source>
</evidence>
<comment type="catalytic activity">
    <reaction evidence="8">
        <text>a (3R)-hydroxyacyl-[ACP] = a (2E)-enoyl-[ACP] + H2O</text>
        <dbReference type="Rhea" id="RHEA:13097"/>
        <dbReference type="Rhea" id="RHEA-COMP:9925"/>
        <dbReference type="Rhea" id="RHEA-COMP:9945"/>
        <dbReference type="ChEBI" id="CHEBI:15377"/>
        <dbReference type="ChEBI" id="CHEBI:78784"/>
        <dbReference type="ChEBI" id="CHEBI:78827"/>
        <dbReference type="EC" id="4.2.1.59"/>
    </reaction>
</comment>
<dbReference type="STRING" id="471821.TGRD_609"/>
<dbReference type="Proteomes" id="UP000001691">
    <property type="component" value="Chromosome"/>
</dbReference>
<dbReference type="FunFam" id="3.10.129.10:FF:000001">
    <property type="entry name" value="3-hydroxyacyl-[acyl-carrier-protein] dehydratase FabZ"/>
    <property type="match status" value="1"/>
</dbReference>
<dbReference type="RefSeq" id="WP_015423616.1">
    <property type="nucleotide sequence ID" value="NC_020419.1"/>
</dbReference>
<dbReference type="GO" id="GO:0019171">
    <property type="term" value="F:(3R)-hydroxyacyl-[acyl-carrier-protein] dehydratase activity"/>
    <property type="evidence" value="ECO:0007669"/>
    <property type="project" value="UniProtKB-EC"/>
</dbReference>
<proteinExistence type="inferred from homology"/>
<dbReference type="EMBL" id="AP009510">
    <property type="protein sequence ID" value="BAG14092.1"/>
    <property type="molecule type" value="Genomic_DNA"/>
</dbReference>